<protein>
    <submittedName>
        <fullName evidence="1">Uncharacterized protein</fullName>
    </submittedName>
</protein>
<organism evidence="1">
    <name type="scientific">invertebrate metagenome</name>
    <dbReference type="NCBI Taxonomy" id="1711999"/>
    <lineage>
        <taxon>unclassified sequences</taxon>
        <taxon>metagenomes</taxon>
        <taxon>organismal metagenomes</taxon>
    </lineage>
</organism>
<sequence>MRKANVKYSFFTISYLFLLAIPPDNQGLQYLYQHLSMQYRSQRN</sequence>
<comment type="caution">
    <text evidence="1">The sequence shown here is derived from an EMBL/GenBank/DDBJ whole genome shotgun (WGS) entry which is preliminary data.</text>
</comment>
<reference evidence="1" key="1">
    <citation type="journal article" date="2017" name="Appl. Environ. Microbiol.">
        <title>Molecular characterization of an Endozoicomonas-like organism causing infection in king scallop Pecten maximus L.</title>
        <authorList>
            <person name="Cano I."/>
            <person name="van Aerle R."/>
            <person name="Ross S."/>
            <person name="Verner-Jeffreys D.W."/>
            <person name="Paley R.K."/>
            <person name="Rimmer G."/>
            <person name="Ryder D."/>
            <person name="Hooper P."/>
            <person name="Stone D."/>
            <person name="Feist S.W."/>
        </authorList>
    </citation>
    <scope>NUCLEOTIDE SEQUENCE</scope>
</reference>
<accession>A0A2H9T6C8</accession>
<dbReference type="AlphaFoldDB" id="A0A2H9T6C8"/>
<dbReference type="EMBL" id="NSIT01000132">
    <property type="protein sequence ID" value="PJE78759.1"/>
    <property type="molecule type" value="Genomic_DNA"/>
</dbReference>
<gene>
    <name evidence="1" type="ORF">CI610_02297</name>
</gene>
<name>A0A2H9T6C8_9ZZZZ</name>
<evidence type="ECO:0000313" key="1">
    <source>
        <dbReference type="EMBL" id="PJE78759.1"/>
    </source>
</evidence>
<proteinExistence type="predicted"/>